<gene>
    <name evidence="2" type="ORF">JCM17846_09290</name>
</gene>
<sequence>MLTAIWSSFSFTSGRTLIVMVVLAVIEKSLCWHVYILTHAELLRHYRLRRQTTQDL</sequence>
<evidence type="ECO:0000313" key="2">
    <source>
        <dbReference type="EMBL" id="GER03247.1"/>
    </source>
</evidence>
<evidence type="ECO:0000256" key="1">
    <source>
        <dbReference type="SAM" id="Phobius"/>
    </source>
</evidence>
<keyword evidence="3" id="KW-1185">Reference proteome</keyword>
<dbReference type="EMBL" id="BKCN01000003">
    <property type="protein sequence ID" value="GER03247.1"/>
    <property type="molecule type" value="Genomic_DNA"/>
</dbReference>
<keyword evidence="1" id="KW-0812">Transmembrane</keyword>
<accession>A0A5A7N5I0</accession>
<dbReference type="Proteomes" id="UP000324996">
    <property type="component" value="Unassembled WGS sequence"/>
</dbReference>
<proteinExistence type="predicted"/>
<name>A0A5A7N5I0_9PROT</name>
<feature type="transmembrane region" description="Helical" evidence="1">
    <location>
        <begin position="16"/>
        <end position="37"/>
    </location>
</feature>
<protein>
    <submittedName>
        <fullName evidence="2">Uncharacterized protein</fullName>
    </submittedName>
</protein>
<organism evidence="2 3">
    <name type="scientific">Iodidimonas nitroreducens</name>
    <dbReference type="NCBI Taxonomy" id="1236968"/>
    <lineage>
        <taxon>Bacteria</taxon>
        <taxon>Pseudomonadati</taxon>
        <taxon>Pseudomonadota</taxon>
        <taxon>Alphaproteobacteria</taxon>
        <taxon>Iodidimonadales</taxon>
        <taxon>Iodidimonadaceae</taxon>
        <taxon>Iodidimonas</taxon>
    </lineage>
</organism>
<comment type="caution">
    <text evidence="2">The sequence shown here is derived from an EMBL/GenBank/DDBJ whole genome shotgun (WGS) entry which is preliminary data.</text>
</comment>
<reference evidence="2 3" key="1">
    <citation type="submission" date="2019-09" db="EMBL/GenBank/DDBJ databases">
        <title>NBRP : Genome information of microbial organism related human and environment.</title>
        <authorList>
            <person name="Hattori M."/>
            <person name="Oshima K."/>
            <person name="Inaba H."/>
            <person name="Suda W."/>
            <person name="Sakamoto M."/>
            <person name="Iino T."/>
            <person name="Kitahara M."/>
            <person name="Oshida Y."/>
            <person name="Iida T."/>
            <person name="Kudo T."/>
            <person name="Itoh T."/>
            <person name="Ohkuma M."/>
        </authorList>
    </citation>
    <scope>NUCLEOTIDE SEQUENCE [LARGE SCALE GENOMIC DNA]</scope>
    <source>
        <strain evidence="2 3">Q-1</strain>
    </source>
</reference>
<evidence type="ECO:0000313" key="3">
    <source>
        <dbReference type="Proteomes" id="UP000324996"/>
    </source>
</evidence>
<dbReference type="AlphaFoldDB" id="A0A5A7N5I0"/>
<keyword evidence="1" id="KW-0472">Membrane</keyword>
<keyword evidence="1" id="KW-1133">Transmembrane helix</keyword>